<feature type="compositionally biased region" description="Basic residues" evidence="1">
    <location>
        <begin position="254"/>
        <end position="263"/>
    </location>
</feature>
<feature type="compositionally biased region" description="Basic residues" evidence="1">
    <location>
        <begin position="368"/>
        <end position="383"/>
    </location>
</feature>
<organism evidence="2 3">
    <name type="scientific">Rhodofomes roseus</name>
    <dbReference type="NCBI Taxonomy" id="34475"/>
    <lineage>
        <taxon>Eukaryota</taxon>
        <taxon>Fungi</taxon>
        <taxon>Dikarya</taxon>
        <taxon>Basidiomycota</taxon>
        <taxon>Agaricomycotina</taxon>
        <taxon>Agaricomycetes</taxon>
        <taxon>Polyporales</taxon>
        <taxon>Rhodofomes</taxon>
    </lineage>
</organism>
<protein>
    <submittedName>
        <fullName evidence="2">Uncharacterized protein</fullName>
    </submittedName>
</protein>
<evidence type="ECO:0000313" key="2">
    <source>
        <dbReference type="EMBL" id="TFY59016.1"/>
    </source>
</evidence>
<comment type="caution">
    <text evidence="2">The sequence shown here is derived from an EMBL/GenBank/DDBJ whole genome shotgun (WGS) entry which is preliminary data.</text>
</comment>
<evidence type="ECO:0000313" key="3">
    <source>
        <dbReference type="Proteomes" id="UP000298390"/>
    </source>
</evidence>
<gene>
    <name evidence="2" type="ORF">EVJ58_g6046</name>
</gene>
<accession>A0A4Y9Y8Z6</accession>
<feature type="region of interest" description="Disordered" evidence="1">
    <location>
        <begin position="33"/>
        <end position="62"/>
    </location>
</feature>
<feature type="compositionally biased region" description="Low complexity" evidence="1">
    <location>
        <begin position="301"/>
        <end position="315"/>
    </location>
</feature>
<feature type="region of interest" description="Disordered" evidence="1">
    <location>
        <begin position="109"/>
        <end position="164"/>
    </location>
</feature>
<feature type="compositionally biased region" description="Polar residues" evidence="1">
    <location>
        <begin position="44"/>
        <end position="58"/>
    </location>
</feature>
<sequence>MSLAPVMTRPANQRGPMSTLIADRVDHDAPVHVQVSEPTPGPQSPTTYRAMTSLSPSEAHSPRISYASAVASPALPPPSPSSEVNGSPACHCGAANATAGQGAGWTVVSHKKKNKASATPGNQRHTHASHPGGEHHDTLLLDTKESNSEPRKCRRTEDDLGNKDSPVVITRKQNAPAHQTLLDASVLSQGPSALSSSPNCQDSANNLMTSCAHNLETDSTLDIGVLVPDSDIVESLLLHPSLSPRPLRRVANAARRHNARHARISVETSDDDELSDIAEMLPLFPLPPLSIPSGAALSGSPRTPTPHTNRRPATPALLARGHRWSVMSNDDSADGDDSPRPQSTPSLPEVKMMDATHPDTPWPQLSSHCRRHLRRSLHCHARHSASSASSSQSSDNIPEEPPVTFDIDVLDPDIIIPLTGSWRRVQGDNDAWKGRGMAAAQRKSWTALDRRKPVLAVQIPLHGSEEPGVSIRIEAMLDVFRRVLLIPHVFILPGYSAAGFHSMNTEPFWYLARGIPLPTIATLVHTGWLNSSMITLHFDFWCNTNLHLCTMFKLIYRFGAQSKAKYKELVR</sequence>
<feature type="compositionally biased region" description="Low complexity" evidence="1">
    <location>
        <begin position="384"/>
        <end position="394"/>
    </location>
</feature>
<feature type="region of interest" description="Disordered" evidence="1">
    <location>
        <begin position="292"/>
        <end position="403"/>
    </location>
</feature>
<feature type="region of interest" description="Disordered" evidence="1">
    <location>
        <begin position="253"/>
        <end position="272"/>
    </location>
</feature>
<proteinExistence type="predicted"/>
<name>A0A4Y9Y8Z6_9APHY</name>
<dbReference type="Proteomes" id="UP000298390">
    <property type="component" value="Unassembled WGS sequence"/>
</dbReference>
<feature type="compositionally biased region" description="Basic and acidic residues" evidence="1">
    <location>
        <begin position="132"/>
        <end position="162"/>
    </location>
</feature>
<dbReference type="EMBL" id="SEKV01000325">
    <property type="protein sequence ID" value="TFY59016.1"/>
    <property type="molecule type" value="Genomic_DNA"/>
</dbReference>
<dbReference type="AlphaFoldDB" id="A0A4Y9Y8Z6"/>
<reference evidence="2 3" key="1">
    <citation type="submission" date="2019-01" db="EMBL/GenBank/DDBJ databases">
        <title>Genome sequencing of the rare red list fungi Fomitopsis rosea.</title>
        <authorList>
            <person name="Buettner E."/>
            <person name="Kellner H."/>
        </authorList>
    </citation>
    <scope>NUCLEOTIDE SEQUENCE [LARGE SCALE GENOMIC DNA]</scope>
    <source>
        <strain evidence="2 3">DSM 105464</strain>
    </source>
</reference>
<evidence type="ECO:0000256" key="1">
    <source>
        <dbReference type="SAM" id="MobiDB-lite"/>
    </source>
</evidence>